<evidence type="ECO:0000313" key="1">
    <source>
        <dbReference type="EMBL" id="KAJ0190589.1"/>
    </source>
</evidence>
<reference evidence="1 2" key="1">
    <citation type="journal article" date="2017" name="Nat. Commun.">
        <title>Genome assembly with in vitro proximity ligation data and whole-genome triplication in lettuce.</title>
        <authorList>
            <person name="Reyes-Chin-Wo S."/>
            <person name="Wang Z."/>
            <person name="Yang X."/>
            <person name="Kozik A."/>
            <person name="Arikit S."/>
            <person name="Song C."/>
            <person name="Xia L."/>
            <person name="Froenicke L."/>
            <person name="Lavelle D.O."/>
            <person name="Truco M.J."/>
            <person name="Xia R."/>
            <person name="Zhu S."/>
            <person name="Xu C."/>
            <person name="Xu H."/>
            <person name="Xu X."/>
            <person name="Cox K."/>
            <person name="Korf I."/>
            <person name="Meyers B.C."/>
            <person name="Michelmore R.W."/>
        </authorList>
    </citation>
    <scope>NUCLEOTIDE SEQUENCE [LARGE SCALE GENOMIC DNA]</scope>
    <source>
        <strain evidence="2">cv. Salinas</strain>
        <tissue evidence="1">Seedlings</tissue>
    </source>
</reference>
<protein>
    <submittedName>
        <fullName evidence="1">Uncharacterized protein</fullName>
    </submittedName>
</protein>
<name>A0A9R1UNT4_LACSA</name>
<accession>A0A9R1UNT4</accession>
<dbReference type="PANTHER" id="PTHR33018">
    <property type="entry name" value="OS10G0338966 PROTEIN-RELATED"/>
    <property type="match status" value="1"/>
</dbReference>
<dbReference type="Proteomes" id="UP000235145">
    <property type="component" value="Unassembled WGS sequence"/>
</dbReference>
<sequence>MYSYWLRVSDTIRRDELKMCKRDGLSIWKWANTFSSFKCKSFKDKIYDQYDCIPLPVSTEKASKLYEALHGIVQWPRNAIKIIPSSQFKPNVEQDKRCSFLPVGVDLCASNPEWCYEEDQANKGKLDTTSTLINENVSQLVLLISKSNEKKMPLVMKRMYISLMNHEAPDDAIYVEAEPGILGAQKIKPYVYPEKILHIIYIYDVHFLVCSMLNSMLETHVGNKVNKCAFISLSEIQATICESNGEGVVSYIVDAMRFHKDKQFFVAPYWQGYILDSQKNPDEKPVENYIVVKYCNQQPSGWECCFYVMRWMFEFILTRQNEFPNKVKQLKRYKIVSKIGVK</sequence>
<organism evidence="1 2">
    <name type="scientific">Lactuca sativa</name>
    <name type="common">Garden lettuce</name>
    <dbReference type="NCBI Taxonomy" id="4236"/>
    <lineage>
        <taxon>Eukaryota</taxon>
        <taxon>Viridiplantae</taxon>
        <taxon>Streptophyta</taxon>
        <taxon>Embryophyta</taxon>
        <taxon>Tracheophyta</taxon>
        <taxon>Spermatophyta</taxon>
        <taxon>Magnoliopsida</taxon>
        <taxon>eudicotyledons</taxon>
        <taxon>Gunneridae</taxon>
        <taxon>Pentapetalae</taxon>
        <taxon>asterids</taxon>
        <taxon>campanulids</taxon>
        <taxon>Asterales</taxon>
        <taxon>Asteraceae</taxon>
        <taxon>Cichorioideae</taxon>
        <taxon>Cichorieae</taxon>
        <taxon>Lactucinae</taxon>
        <taxon>Lactuca</taxon>
    </lineage>
</organism>
<dbReference type="EMBL" id="NBSK02000008">
    <property type="protein sequence ID" value="KAJ0190589.1"/>
    <property type="molecule type" value="Genomic_DNA"/>
</dbReference>
<gene>
    <name evidence="1" type="ORF">LSAT_V11C800407070</name>
</gene>
<dbReference type="AlphaFoldDB" id="A0A9R1UNT4"/>
<dbReference type="PANTHER" id="PTHR33018:SF37">
    <property type="entry name" value="TRANSPOSASE TNP1_EN_SPM-LIKE DOMAIN-CONTAINING PROTEIN"/>
    <property type="match status" value="1"/>
</dbReference>
<comment type="caution">
    <text evidence="1">The sequence shown here is derived from an EMBL/GenBank/DDBJ whole genome shotgun (WGS) entry which is preliminary data.</text>
</comment>
<proteinExistence type="predicted"/>
<keyword evidence="2" id="KW-1185">Reference proteome</keyword>
<evidence type="ECO:0000313" key="2">
    <source>
        <dbReference type="Proteomes" id="UP000235145"/>
    </source>
</evidence>